<sequence length="92" mass="10756">MVHKEADRGLKRRVSFDLGRNVPFEAPKSEELAIPTRPIRALGKRPSLKLKVKEQTTEEQRIEKQRIEEERIEVQRADEQFDGQRGMPSWSS</sequence>
<organism evidence="2 3">
    <name type="scientific">Lepraria neglecta</name>
    <dbReference type="NCBI Taxonomy" id="209136"/>
    <lineage>
        <taxon>Eukaryota</taxon>
        <taxon>Fungi</taxon>
        <taxon>Dikarya</taxon>
        <taxon>Ascomycota</taxon>
        <taxon>Pezizomycotina</taxon>
        <taxon>Lecanoromycetes</taxon>
        <taxon>OSLEUM clade</taxon>
        <taxon>Lecanoromycetidae</taxon>
        <taxon>Lecanorales</taxon>
        <taxon>Lecanorineae</taxon>
        <taxon>Stereocaulaceae</taxon>
        <taxon>Lepraria</taxon>
    </lineage>
</organism>
<keyword evidence="1" id="KW-0175">Coiled coil</keyword>
<proteinExistence type="predicted"/>
<name>A0AAD9ZDC5_9LECA</name>
<accession>A0AAD9ZDC5</accession>
<evidence type="ECO:0000256" key="1">
    <source>
        <dbReference type="SAM" id="Coils"/>
    </source>
</evidence>
<dbReference type="AlphaFoldDB" id="A0AAD9ZDC5"/>
<protein>
    <submittedName>
        <fullName evidence="2">Uncharacterized protein</fullName>
    </submittedName>
</protein>
<evidence type="ECO:0000313" key="3">
    <source>
        <dbReference type="Proteomes" id="UP001276659"/>
    </source>
</evidence>
<dbReference type="EMBL" id="JASNWA010000004">
    <property type="protein sequence ID" value="KAK3176271.1"/>
    <property type="molecule type" value="Genomic_DNA"/>
</dbReference>
<gene>
    <name evidence="2" type="ORF">OEA41_007594</name>
</gene>
<reference evidence="2" key="1">
    <citation type="submission" date="2022-11" db="EMBL/GenBank/DDBJ databases">
        <title>Chromosomal genome sequence assembly and mating type (MAT) locus characterization of the leprose asexual lichenized fungus Lepraria neglecta (Nyl.) Erichsen.</title>
        <authorList>
            <person name="Allen J.L."/>
            <person name="Pfeffer B."/>
        </authorList>
    </citation>
    <scope>NUCLEOTIDE SEQUENCE</scope>
    <source>
        <strain evidence="2">Allen 5258</strain>
    </source>
</reference>
<evidence type="ECO:0000313" key="2">
    <source>
        <dbReference type="EMBL" id="KAK3176271.1"/>
    </source>
</evidence>
<dbReference type="Proteomes" id="UP001276659">
    <property type="component" value="Unassembled WGS sequence"/>
</dbReference>
<keyword evidence="3" id="KW-1185">Reference proteome</keyword>
<feature type="coiled-coil region" evidence="1">
    <location>
        <begin position="50"/>
        <end position="80"/>
    </location>
</feature>
<comment type="caution">
    <text evidence="2">The sequence shown here is derived from an EMBL/GenBank/DDBJ whole genome shotgun (WGS) entry which is preliminary data.</text>
</comment>